<feature type="compositionally biased region" description="Polar residues" evidence="1">
    <location>
        <begin position="616"/>
        <end position="635"/>
    </location>
</feature>
<gene>
    <name evidence="3" type="ORF">QBC42DRAFT_344793</name>
</gene>
<dbReference type="SUPFAM" id="SSF54593">
    <property type="entry name" value="Glyoxalase/Bleomycin resistance protein/Dihydroxybiphenyl dioxygenase"/>
    <property type="match status" value="1"/>
</dbReference>
<feature type="region of interest" description="Disordered" evidence="1">
    <location>
        <begin position="351"/>
        <end position="412"/>
    </location>
</feature>
<organism evidence="3 4">
    <name type="scientific">Cladorrhinum samala</name>
    <dbReference type="NCBI Taxonomy" id="585594"/>
    <lineage>
        <taxon>Eukaryota</taxon>
        <taxon>Fungi</taxon>
        <taxon>Dikarya</taxon>
        <taxon>Ascomycota</taxon>
        <taxon>Pezizomycotina</taxon>
        <taxon>Sordariomycetes</taxon>
        <taxon>Sordariomycetidae</taxon>
        <taxon>Sordariales</taxon>
        <taxon>Podosporaceae</taxon>
        <taxon>Cladorrhinum</taxon>
    </lineage>
</organism>
<dbReference type="AlphaFoldDB" id="A0AAV9HU14"/>
<feature type="compositionally biased region" description="Acidic residues" evidence="1">
    <location>
        <begin position="706"/>
        <end position="716"/>
    </location>
</feature>
<evidence type="ECO:0000313" key="4">
    <source>
        <dbReference type="Proteomes" id="UP001321749"/>
    </source>
</evidence>
<feature type="compositionally biased region" description="Polar residues" evidence="1">
    <location>
        <begin position="593"/>
        <end position="605"/>
    </location>
</feature>
<dbReference type="PANTHER" id="PTHR35006">
    <property type="entry name" value="GLYOXALASE FAMILY PROTEIN (AFU_ORTHOLOGUE AFUA_5G14830)"/>
    <property type="match status" value="1"/>
</dbReference>
<reference evidence="3" key="2">
    <citation type="submission" date="2023-06" db="EMBL/GenBank/DDBJ databases">
        <authorList>
            <consortium name="Lawrence Berkeley National Laboratory"/>
            <person name="Mondo S.J."/>
            <person name="Hensen N."/>
            <person name="Bonometti L."/>
            <person name="Westerberg I."/>
            <person name="Brannstrom I.O."/>
            <person name="Guillou S."/>
            <person name="Cros-Aarteil S."/>
            <person name="Calhoun S."/>
            <person name="Haridas S."/>
            <person name="Kuo A."/>
            <person name="Pangilinan J."/>
            <person name="Riley R."/>
            <person name="Labutti K."/>
            <person name="Andreopoulos B."/>
            <person name="Lipzen A."/>
            <person name="Chen C."/>
            <person name="Yanf M."/>
            <person name="Daum C."/>
            <person name="Ng V."/>
            <person name="Clum A."/>
            <person name="Steindorff A."/>
            <person name="Ohm R."/>
            <person name="Martin F."/>
            <person name="Silar P."/>
            <person name="Natvig D."/>
            <person name="Lalanne C."/>
            <person name="Gautier V."/>
            <person name="Ament-Velasquez S.L."/>
            <person name="Kruys A."/>
            <person name="Hutchinson M.I."/>
            <person name="Powell A.J."/>
            <person name="Barry K."/>
            <person name="Miller A.N."/>
            <person name="Grigoriev I.V."/>
            <person name="Debuchy R."/>
            <person name="Gladieux P."/>
            <person name="Thoren M.H."/>
            <person name="Johannesson H."/>
        </authorList>
    </citation>
    <scope>NUCLEOTIDE SEQUENCE</scope>
    <source>
        <strain evidence="3">PSN324</strain>
    </source>
</reference>
<feature type="compositionally biased region" description="Basic and acidic residues" evidence="1">
    <location>
        <begin position="463"/>
        <end position="504"/>
    </location>
</feature>
<feature type="compositionally biased region" description="Basic and acidic residues" evidence="1">
    <location>
        <begin position="512"/>
        <end position="532"/>
    </location>
</feature>
<reference evidence="3" key="1">
    <citation type="journal article" date="2023" name="Mol. Phylogenet. Evol.">
        <title>Genome-scale phylogeny and comparative genomics of the fungal order Sordariales.</title>
        <authorList>
            <person name="Hensen N."/>
            <person name="Bonometti L."/>
            <person name="Westerberg I."/>
            <person name="Brannstrom I.O."/>
            <person name="Guillou S."/>
            <person name="Cros-Aarteil S."/>
            <person name="Calhoun S."/>
            <person name="Haridas S."/>
            <person name="Kuo A."/>
            <person name="Mondo S."/>
            <person name="Pangilinan J."/>
            <person name="Riley R."/>
            <person name="LaButti K."/>
            <person name="Andreopoulos B."/>
            <person name="Lipzen A."/>
            <person name="Chen C."/>
            <person name="Yan M."/>
            <person name="Daum C."/>
            <person name="Ng V."/>
            <person name="Clum A."/>
            <person name="Steindorff A."/>
            <person name="Ohm R.A."/>
            <person name="Martin F."/>
            <person name="Silar P."/>
            <person name="Natvig D.O."/>
            <person name="Lalanne C."/>
            <person name="Gautier V."/>
            <person name="Ament-Velasquez S.L."/>
            <person name="Kruys A."/>
            <person name="Hutchinson M.I."/>
            <person name="Powell A.J."/>
            <person name="Barry K."/>
            <person name="Miller A.N."/>
            <person name="Grigoriev I.V."/>
            <person name="Debuchy R."/>
            <person name="Gladieux P."/>
            <person name="Hiltunen Thoren M."/>
            <person name="Johannesson H."/>
        </authorList>
    </citation>
    <scope>NUCLEOTIDE SEQUENCE</scope>
    <source>
        <strain evidence="3">PSN324</strain>
    </source>
</reference>
<keyword evidence="2" id="KW-0472">Membrane</keyword>
<sequence length="733" mass="80655">MPHGSPSSAACASSVTPVKAQASPWRLPQWQAMLLRSFCFRERIISWMFQCLLLALFAVARMIFLDSSGISPPVSTEARKSRSSIPLSSSSALARPSVRPAIIQAANPHPPPISHSKTQTITPTQGCLAHLGSHFDTFPGSTISFGPGLLPLVEEHGTGFDAVIMPYSPHLPFLEVEHLPSSSSFYSAVLQPLGLRYLGSERGHFPVSTYGNSSRDPILELHQVVASRDRPIKRSRIVLSAPSAVATDDAYEFALRANPDLRDEYLRHPNEAYPAAGGVTAQRRVSSGGGIHVVITDFDGNIMEIVYQPPSQYPSHYNGSTVRQTRSTSEEASRILTWNFDVAGSSLPAPVGPGTAFSGPARAAPRLHSSSYPEEEDDDDDDHHRDPPQPGLRRSLTTSNSHYEPATSARENSTGLSAGAVVGTLLGVAAAGAAALTTYNMVKSDRRSPYQEYDSPPTFSRRSTSDRYDPYLDRKSRYAELDYPSDKARYAEDYPTTSDHRRAPPDYIARYSHVDSSRSRQIDDDVYNDSRGRHLSSRSRSSATRPRSEAANDREPYSMGETEQRVWSSSKPARHPPVVQRSYTYDTPDRETYTSSRTPRSNSTLRALPADPYLSPSHSVSQPRSGSRVTTTTYKVTGAPRMYGREDSYSSSRYAPLPESRAPAYFSPRDTYTSPRDVALPPSRSTSYYSSRQLPLSRNSSGRWEPEDDDDDDDADSIAPSDSISCVGSRRSR</sequence>
<dbReference type="InterPro" id="IPR029068">
    <property type="entry name" value="Glyas_Bleomycin-R_OHBP_Dase"/>
</dbReference>
<comment type="caution">
    <text evidence="3">The sequence shown here is derived from an EMBL/GenBank/DDBJ whole genome shotgun (WGS) entry which is preliminary data.</text>
</comment>
<evidence type="ECO:0000256" key="1">
    <source>
        <dbReference type="SAM" id="MobiDB-lite"/>
    </source>
</evidence>
<name>A0AAV9HU14_9PEZI</name>
<dbReference type="EMBL" id="MU864950">
    <property type="protein sequence ID" value="KAK4464202.1"/>
    <property type="molecule type" value="Genomic_DNA"/>
</dbReference>
<feature type="region of interest" description="Disordered" evidence="1">
    <location>
        <begin position="445"/>
        <end position="733"/>
    </location>
</feature>
<feature type="region of interest" description="Disordered" evidence="1">
    <location>
        <begin position="72"/>
        <end position="92"/>
    </location>
</feature>
<keyword evidence="2" id="KW-0812">Transmembrane</keyword>
<feature type="transmembrane region" description="Helical" evidence="2">
    <location>
        <begin position="44"/>
        <end position="64"/>
    </location>
</feature>
<proteinExistence type="predicted"/>
<feature type="compositionally biased region" description="Low complexity" evidence="1">
    <location>
        <begin position="83"/>
        <end position="92"/>
    </location>
</feature>
<evidence type="ECO:0000256" key="2">
    <source>
        <dbReference type="SAM" id="Phobius"/>
    </source>
</evidence>
<dbReference type="Proteomes" id="UP001321749">
    <property type="component" value="Unassembled WGS sequence"/>
</dbReference>
<dbReference type="Gene3D" id="3.10.180.10">
    <property type="entry name" value="2,3-Dihydroxybiphenyl 1,2-Dioxygenase, domain 1"/>
    <property type="match status" value="1"/>
</dbReference>
<accession>A0AAV9HU14</accession>
<keyword evidence="2" id="KW-1133">Transmembrane helix</keyword>
<keyword evidence="4" id="KW-1185">Reference proteome</keyword>
<dbReference type="PANTHER" id="PTHR35006:SF3">
    <property type="entry name" value="GLYOXALASE FAMILY PROTEIN (AFU_ORTHOLOGUE AFUA_3G06020)"/>
    <property type="match status" value="1"/>
</dbReference>
<feature type="compositionally biased region" description="Low complexity" evidence="1">
    <location>
        <begin position="681"/>
        <end position="692"/>
    </location>
</feature>
<feature type="compositionally biased region" description="Basic and acidic residues" evidence="1">
    <location>
        <begin position="546"/>
        <end position="556"/>
    </location>
</feature>
<evidence type="ECO:0000313" key="3">
    <source>
        <dbReference type="EMBL" id="KAK4464202.1"/>
    </source>
</evidence>
<protein>
    <submittedName>
        <fullName evidence="3">Uncharacterized protein</fullName>
    </submittedName>
</protein>
<feature type="compositionally biased region" description="Polar residues" evidence="1">
    <location>
        <begin position="693"/>
        <end position="702"/>
    </location>
</feature>